<organism evidence="4 5">
    <name type="scientific">Colwellia psychrerythraea</name>
    <name type="common">Vibrio psychroerythus</name>
    <dbReference type="NCBI Taxonomy" id="28229"/>
    <lineage>
        <taxon>Bacteria</taxon>
        <taxon>Pseudomonadati</taxon>
        <taxon>Pseudomonadota</taxon>
        <taxon>Gammaproteobacteria</taxon>
        <taxon>Alteromonadales</taxon>
        <taxon>Colwelliaceae</taxon>
        <taxon>Colwellia</taxon>
    </lineage>
</organism>
<dbReference type="InterPro" id="IPR010982">
    <property type="entry name" value="Lambda_DNA-bd_dom_sf"/>
</dbReference>
<dbReference type="RefSeq" id="WP_052093336.1">
    <property type="nucleotide sequence ID" value="NZ_JQEC01000002.1"/>
</dbReference>
<dbReference type="PANTHER" id="PTHR46558:SF11">
    <property type="entry name" value="HTH-TYPE TRANSCRIPTIONAL REGULATOR XRE"/>
    <property type="match status" value="1"/>
</dbReference>
<evidence type="ECO:0000259" key="3">
    <source>
        <dbReference type="PROSITE" id="PS50943"/>
    </source>
</evidence>
<evidence type="ECO:0000256" key="2">
    <source>
        <dbReference type="SAM" id="Phobius"/>
    </source>
</evidence>
<dbReference type="AlphaFoldDB" id="A0A099L342"/>
<comment type="caution">
    <text evidence="4">The sequence shown here is derived from an EMBL/GenBank/DDBJ whole genome shotgun (WGS) entry which is preliminary data.</text>
</comment>
<dbReference type="Gene3D" id="1.10.260.40">
    <property type="entry name" value="lambda repressor-like DNA-binding domains"/>
    <property type="match status" value="1"/>
</dbReference>
<protein>
    <submittedName>
        <fullName evidence="4">Transcriptional regulator, XRE family</fullName>
    </submittedName>
</protein>
<dbReference type="PROSITE" id="PS50943">
    <property type="entry name" value="HTH_CROC1"/>
    <property type="match status" value="1"/>
</dbReference>
<dbReference type="PATRIC" id="fig|28229.3.peg.125"/>
<dbReference type="SUPFAM" id="SSF47413">
    <property type="entry name" value="lambda repressor-like DNA-binding domains"/>
    <property type="match status" value="1"/>
</dbReference>
<dbReference type="InterPro" id="IPR001387">
    <property type="entry name" value="Cro/C1-type_HTH"/>
</dbReference>
<keyword evidence="2" id="KW-0812">Transmembrane</keyword>
<keyword evidence="2" id="KW-0472">Membrane</keyword>
<gene>
    <name evidence="4" type="ORF">GAB14E_0973</name>
</gene>
<dbReference type="GO" id="GO:0003677">
    <property type="term" value="F:DNA binding"/>
    <property type="evidence" value="ECO:0007669"/>
    <property type="project" value="UniProtKB-KW"/>
</dbReference>
<dbReference type="Pfam" id="PF01381">
    <property type="entry name" value="HTH_3"/>
    <property type="match status" value="1"/>
</dbReference>
<proteinExistence type="predicted"/>
<feature type="transmembrane region" description="Helical" evidence="2">
    <location>
        <begin position="221"/>
        <end position="240"/>
    </location>
</feature>
<keyword evidence="2" id="KW-1133">Transmembrane helix</keyword>
<accession>A0A099L342</accession>
<keyword evidence="1" id="KW-0238">DNA-binding</keyword>
<feature type="transmembrane region" description="Helical" evidence="2">
    <location>
        <begin position="102"/>
        <end position="121"/>
    </location>
</feature>
<dbReference type="OrthoDB" id="6193561at2"/>
<feature type="domain" description="HTH cro/C1-type" evidence="3">
    <location>
        <begin position="11"/>
        <end position="65"/>
    </location>
</feature>
<dbReference type="CDD" id="cd00093">
    <property type="entry name" value="HTH_XRE"/>
    <property type="match status" value="1"/>
</dbReference>
<dbReference type="PANTHER" id="PTHR46558">
    <property type="entry name" value="TRACRIPTIONAL REGULATORY PROTEIN-RELATED-RELATED"/>
    <property type="match status" value="1"/>
</dbReference>
<reference evidence="4 5" key="1">
    <citation type="submission" date="2014-08" db="EMBL/GenBank/DDBJ databases">
        <title>Genomic and Phenotypic Diversity of Colwellia psychrerythraea strains from Disparate Marine Basins.</title>
        <authorList>
            <person name="Techtmann S.M."/>
            <person name="Stelling S.C."/>
            <person name="Utturkar S.M."/>
            <person name="Alshibli N."/>
            <person name="Harris A."/>
            <person name="Brown S.D."/>
            <person name="Hazen T.C."/>
        </authorList>
    </citation>
    <scope>NUCLEOTIDE SEQUENCE [LARGE SCALE GENOMIC DNA]</scope>
    <source>
        <strain evidence="4 5">GAB14E</strain>
    </source>
</reference>
<name>A0A099L342_COLPS</name>
<sequence length="249" mass="28624">MTLSMTLGEQLKKLRAEKALSQPELAELAGIEQSYLSKLENDKSLPSSEVLGKLLRAFSLSVAQLLESLDENYIKNNLLVINDIEKLYQQASTKQLNRQRNFLYIASTFIVLAVTLFYIGYTKQVFNETLYEYRSDGVVLAGEPSDIFWKWRELIDIKDRNEKDEKTRQLKIVMAQRSDVLVKLIPQNKGYYFEEAVAGGRRLFTKAKHDLPIKQPRAINAWLQVIGVMLLISGIMGFVLERRLFNLSK</sequence>
<dbReference type="Proteomes" id="UP000029868">
    <property type="component" value="Unassembled WGS sequence"/>
</dbReference>
<evidence type="ECO:0000256" key="1">
    <source>
        <dbReference type="ARBA" id="ARBA00023125"/>
    </source>
</evidence>
<evidence type="ECO:0000313" key="5">
    <source>
        <dbReference type="Proteomes" id="UP000029868"/>
    </source>
</evidence>
<dbReference type="SMART" id="SM00530">
    <property type="entry name" value="HTH_XRE"/>
    <property type="match status" value="1"/>
</dbReference>
<evidence type="ECO:0000313" key="4">
    <source>
        <dbReference type="EMBL" id="KGJ97384.1"/>
    </source>
</evidence>
<dbReference type="EMBL" id="JQEC01000002">
    <property type="protein sequence ID" value="KGJ97384.1"/>
    <property type="molecule type" value="Genomic_DNA"/>
</dbReference>